<dbReference type="GO" id="GO:0004630">
    <property type="term" value="F:phospholipase D activity"/>
    <property type="evidence" value="ECO:0007669"/>
    <property type="project" value="UniProtKB-EC"/>
</dbReference>
<dbReference type="RefSeq" id="WP_012376147.1">
    <property type="nucleotide sequence ID" value="NC_010571.1"/>
</dbReference>
<evidence type="ECO:0000259" key="7">
    <source>
        <dbReference type="PROSITE" id="PS50035"/>
    </source>
</evidence>
<dbReference type="HOGENOM" id="CLU_018010_0_0_0"/>
<dbReference type="OrthoDB" id="9762009at2"/>
<organism evidence="8 9">
    <name type="scientific">Opitutus terrae (strain DSM 11246 / JCM 15787 / PB90-1)</name>
    <dbReference type="NCBI Taxonomy" id="452637"/>
    <lineage>
        <taxon>Bacteria</taxon>
        <taxon>Pseudomonadati</taxon>
        <taxon>Verrucomicrobiota</taxon>
        <taxon>Opitutia</taxon>
        <taxon>Opitutales</taxon>
        <taxon>Opitutaceae</taxon>
        <taxon>Opitutus</taxon>
    </lineage>
</organism>
<dbReference type="eggNOG" id="COG1502">
    <property type="taxonomic scope" value="Bacteria"/>
</dbReference>
<dbReference type="SMART" id="SM00155">
    <property type="entry name" value="PLDc"/>
    <property type="match status" value="2"/>
</dbReference>
<dbReference type="Proteomes" id="UP000007013">
    <property type="component" value="Chromosome"/>
</dbReference>
<comment type="similarity">
    <text evidence="2">Belongs to the phospholipase D family.</text>
</comment>
<keyword evidence="9" id="KW-1185">Reference proteome</keyword>
<dbReference type="InterPro" id="IPR025202">
    <property type="entry name" value="PLD-like_dom"/>
</dbReference>
<evidence type="ECO:0000313" key="9">
    <source>
        <dbReference type="Proteomes" id="UP000007013"/>
    </source>
</evidence>
<evidence type="ECO:0000313" key="8">
    <source>
        <dbReference type="EMBL" id="ACB76618.1"/>
    </source>
</evidence>
<evidence type="ECO:0000256" key="3">
    <source>
        <dbReference type="ARBA" id="ARBA00012027"/>
    </source>
</evidence>
<evidence type="ECO:0000256" key="4">
    <source>
        <dbReference type="ARBA" id="ARBA00022801"/>
    </source>
</evidence>
<dbReference type="GO" id="GO:0006793">
    <property type="term" value="P:phosphorus metabolic process"/>
    <property type="evidence" value="ECO:0007669"/>
    <property type="project" value="UniProtKB-ARBA"/>
</dbReference>
<evidence type="ECO:0000256" key="6">
    <source>
        <dbReference type="ARBA" id="ARBA00023098"/>
    </source>
</evidence>
<gene>
    <name evidence="8" type="ordered locus">Oter_3340</name>
</gene>
<evidence type="ECO:0000256" key="1">
    <source>
        <dbReference type="ARBA" id="ARBA00000798"/>
    </source>
</evidence>
<dbReference type="Gene3D" id="3.30.870.10">
    <property type="entry name" value="Endonuclease Chain A"/>
    <property type="match status" value="2"/>
</dbReference>
<dbReference type="KEGG" id="ote:Oter_3340"/>
<dbReference type="EMBL" id="CP001032">
    <property type="protein sequence ID" value="ACB76618.1"/>
    <property type="molecule type" value="Genomic_DNA"/>
</dbReference>
<dbReference type="AlphaFoldDB" id="B1ZU52"/>
<keyword evidence="4" id="KW-0378">Hydrolase</keyword>
<proteinExistence type="inferred from homology"/>
<dbReference type="InterPro" id="IPR001736">
    <property type="entry name" value="PLipase_D/transphosphatidylase"/>
</dbReference>
<feature type="domain" description="PLD phosphodiesterase" evidence="7">
    <location>
        <begin position="275"/>
        <end position="305"/>
    </location>
</feature>
<dbReference type="SUPFAM" id="SSF56024">
    <property type="entry name" value="Phospholipase D/nuclease"/>
    <property type="match status" value="2"/>
</dbReference>
<dbReference type="InterPro" id="IPR051406">
    <property type="entry name" value="PLD_domain"/>
</dbReference>
<dbReference type="PROSITE" id="PS50035">
    <property type="entry name" value="PLD"/>
    <property type="match status" value="2"/>
</dbReference>
<dbReference type="CDD" id="cd09173">
    <property type="entry name" value="PLDc_Nuc_like_unchar1_2"/>
    <property type="match status" value="1"/>
</dbReference>
<dbReference type="CDD" id="cd09172">
    <property type="entry name" value="PLDc_Nuc_like_unchar1_1"/>
    <property type="match status" value="1"/>
</dbReference>
<keyword evidence="6" id="KW-0443">Lipid metabolism</keyword>
<dbReference type="PANTHER" id="PTHR43856:SF1">
    <property type="entry name" value="MITOCHONDRIAL CARDIOLIPIN HYDROLASE"/>
    <property type="match status" value="1"/>
</dbReference>
<accession>B1ZU52</accession>
<dbReference type="GO" id="GO:0016042">
    <property type="term" value="P:lipid catabolic process"/>
    <property type="evidence" value="ECO:0007669"/>
    <property type="project" value="UniProtKB-KW"/>
</dbReference>
<name>B1ZU52_OPITP</name>
<feature type="domain" description="PLD phosphodiesterase" evidence="7">
    <location>
        <begin position="465"/>
        <end position="496"/>
    </location>
</feature>
<dbReference type="Pfam" id="PF13091">
    <property type="entry name" value="PLDc_2"/>
    <property type="match status" value="2"/>
</dbReference>
<sequence>MSNPCQVRGRNPKALFSLKLHRGDGMTLLAMNWRRRRPPLDFVGFAIEYQEPGGTRFYALNNRLSFAADAAKPKKLSTRLSPIQKFRWVHFPRNAELDGDFTYRATPVFMDAAGKLSYGEPQEAAIQLRRETYPGQLNVTYTRGFVSSQAFADRYGKYPLTALLPATADQGLEFQPGCPEKVAKGAYAWMGFEARSAVLEVLDQALGDPQAQVRVVAYDLCEPGIVSRLEQLGTRLKIIIDDSKPDHGAKTSAEAAAERRLIASAGPDHVKRQHVRKLQHNKIVVVDGPAVQAAVAGSTNFSWRGFYVQNNSAVILRGPSVVRIFTAAFEAYWNNARPEVFGATASAGWQKLGLKGIKAAITFSPRLAQNAVLASIAADLAQARSSLFFSLAFLYQTPGRIVDALKQIQSDAKIFCYGISDKKVKALAAPGLALTKPSGQMSVVYPQELTRDLAGLFKEESSGGRGVRLHHKFLVIDFDKPTARVYVGSFNFSGAADTSNGENLLCIRDRRVATSYMIEALRIFDHYHFRVAQKEAKAGHRPLQLARPPRAPDEKPWWDEYYSDPRKALDRKLFA</sequence>
<comment type="catalytic activity">
    <reaction evidence="1">
        <text>a 1,2-diacyl-sn-glycero-3-phosphocholine + H2O = a 1,2-diacyl-sn-glycero-3-phosphate + choline + H(+)</text>
        <dbReference type="Rhea" id="RHEA:14445"/>
        <dbReference type="ChEBI" id="CHEBI:15354"/>
        <dbReference type="ChEBI" id="CHEBI:15377"/>
        <dbReference type="ChEBI" id="CHEBI:15378"/>
        <dbReference type="ChEBI" id="CHEBI:57643"/>
        <dbReference type="ChEBI" id="CHEBI:58608"/>
        <dbReference type="EC" id="3.1.4.4"/>
    </reaction>
</comment>
<dbReference type="GO" id="GO:0016891">
    <property type="term" value="F:RNA endonuclease activity producing 5'-phosphomonoesters, hydrolytic mechanism"/>
    <property type="evidence" value="ECO:0007669"/>
    <property type="project" value="TreeGrafter"/>
</dbReference>
<dbReference type="PANTHER" id="PTHR43856">
    <property type="entry name" value="CARDIOLIPIN HYDROLASE"/>
    <property type="match status" value="1"/>
</dbReference>
<keyword evidence="5" id="KW-0442">Lipid degradation</keyword>
<protein>
    <recommendedName>
        <fullName evidence="3">phospholipase D</fullName>
        <ecNumber evidence="3">3.1.4.4</ecNumber>
    </recommendedName>
</protein>
<reference evidence="8 9" key="1">
    <citation type="journal article" date="2011" name="J. Bacteriol.">
        <title>Genome sequence of the verrucomicrobium Opitutus terrae PB90-1, an abundant inhabitant of rice paddy soil ecosystems.</title>
        <authorList>
            <person name="van Passel M.W."/>
            <person name="Kant R."/>
            <person name="Palva A."/>
            <person name="Copeland A."/>
            <person name="Lucas S."/>
            <person name="Lapidus A."/>
            <person name="Glavina del Rio T."/>
            <person name="Pitluck S."/>
            <person name="Goltsman E."/>
            <person name="Clum A."/>
            <person name="Sun H."/>
            <person name="Schmutz J."/>
            <person name="Larimer F.W."/>
            <person name="Land M.L."/>
            <person name="Hauser L."/>
            <person name="Kyrpides N."/>
            <person name="Mikhailova N."/>
            <person name="Richardson P.P."/>
            <person name="Janssen P.H."/>
            <person name="de Vos W.M."/>
            <person name="Smidt H."/>
        </authorList>
    </citation>
    <scope>NUCLEOTIDE SEQUENCE [LARGE SCALE GENOMIC DNA]</scope>
    <source>
        <strain evidence="9">DSM 11246 / JCM 15787 / PB90-1</strain>
    </source>
</reference>
<evidence type="ECO:0000256" key="5">
    <source>
        <dbReference type="ARBA" id="ARBA00022963"/>
    </source>
</evidence>
<dbReference type="EC" id="3.1.4.4" evidence="3"/>
<evidence type="ECO:0000256" key="2">
    <source>
        <dbReference type="ARBA" id="ARBA00008664"/>
    </source>
</evidence>